<dbReference type="RefSeq" id="WP_122908270.1">
    <property type="nucleotide sequence ID" value="NZ_CBCSBE010000001.1"/>
</dbReference>
<name>A0A3M8CHV3_9BACL</name>
<evidence type="ECO:0000256" key="1">
    <source>
        <dbReference type="SAM" id="Coils"/>
    </source>
</evidence>
<reference evidence="2 3" key="1">
    <citation type="submission" date="2018-10" db="EMBL/GenBank/DDBJ databases">
        <title>Phylogenomics of Brevibacillus.</title>
        <authorList>
            <person name="Dunlap C."/>
        </authorList>
    </citation>
    <scope>NUCLEOTIDE SEQUENCE [LARGE SCALE GENOMIC DNA]</scope>
    <source>
        <strain evidence="2 3">JCM 12215</strain>
    </source>
</reference>
<evidence type="ECO:0000313" key="3">
    <source>
        <dbReference type="Proteomes" id="UP000282028"/>
    </source>
</evidence>
<protein>
    <submittedName>
        <fullName evidence="2">Uncharacterized protein</fullName>
    </submittedName>
</protein>
<proteinExistence type="predicted"/>
<keyword evidence="1" id="KW-0175">Coiled coil</keyword>
<keyword evidence="3" id="KW-1185">Reference proteome</keyword>
<gene>
    <name evidence="2" type="ORF">EDM52_06850</name>
</gene>
<comment type="caution">
    <text evidence="2">The sequence shown here is derived from an EMBL/GenBank/DDBJ whole genome shotgun (WGS) entry which is preliminary data.</text>
</comment>
<dbReference type="EMBL" id="RHHR01000010">
    <property type="protein sequence ID" value="RNB75302.1"/>
    <property type="molecule type" value="Genomic_DNA"/>
</dbReference>
<dbReference type="OrthoDB" id="2467393at2"/>
<accession>A0A3M8CHV3</accession>
<dbReference type="Proteomes" id="UP000282028">
    <property type="component" value="Unassembled WGS sequence"/>
</dbReference>
<evidence type="ECO:0000313" key="2">
    <source>
        <dbReference type="EMBL" id="RNB75302.1"/>
    </source>
</evidence>
<sequence length="115" mass="13838">MEKKKKWDLPHWVTPGVFSGQYVVDEAVERITCLKPVEMNLQKPQVVEKKVEENLKEQIQRLELELKEVKEQLAAWEKRSLEAEEAQTKERQHLYQVVLSLKKEWENERHAHRDH</sequence>
<dbReference type="AlphaFoldDB" id="A0A3M8CHV3"/>
<organism evidence="2 3">
    <name type="scientific">Brevibacillus invocatus</name>
    <dbReference type="NCBI Taxonomy" id="173959"/>
    <lineage>
        <taxon>Bacteria</taxon>
        <taxon>Bacillati</taxon>
        <taxon>Bacillota</taxon>
        <taxon>Bacilli</taxon>
        <taxon>Bacillales</taxon>
        <taxon>Paenibacillaceae</taxon>
        <taxon>Brevibacillus</taxon>
    </lineage>
</organism>
<feature type="coiled-coil region" evidence="1">
    <location>
        <begin position="48"/>
        <end position="86"/>
    </location>
</feature>